<dbReference type="OrthoDB" id="5355526at2759"/>
<name>A0A1F7ZXA3_9EURO</name>
<accession>A0A1F7ZXA3</accession>
<feature type="compositionally biased region" description="Basic and acidic residues" evidence="1">
    <location>
        <begin position="206"/>
        <end position="215"/>
    </location>
</feature>
<gene>
    <name evidence="3" type="ORF">ABOM_007284</name>
</gene>
<reference evidence="3 4" key="1">
    <citation type="journal article" date="2016" name="Genome Biol. Evol.">
        <title>Draft genome sequence of an aflatoxigenic Aspergillus species, A. bombycis.</title>
        <authorList>
            <person name="Moore G.G."/>
            <person name="Mack B.M."/>
            <person name="Beltz S.B."/>
            <person name="Gilbert M.K."/>
        </authorList>
    </citation>
    <scope>NUCLEOTIDE SEQUENCE [LARGE SCALE GENOMIC DNA]</scope>
    <source>
        <strain evidence="4">NRRL 26010</strain>
    </source>
</reference>
<feature type="region of interest" description="Disordered" evidence="1">
    <location>
        <begin position="737"/>
        <end position="769"/>
    </location>
</feature>
<evidence type="ECO:0000256" key="1">
    <source>
        <dbReference type="SAM" id="MobiDB-lite"/>
    </source>
</evidence>
<evidence type="ECO:0000259" key="2">
    <source>
        <dbReference type="Pfam" id="PF17111"/>
    </source>
</evidence>
<proteinExistence type="predicted"/>
<evidence type="ECO:0000313" key="3">
    <source>
        <dbReference type="EMBL" id="OGM44111.1"/>
    </source>
</evidence>
<evidence type="ECO:0000313" key="4">
    <source>
        <dbReference type="Proteomes" id="UP000179179"/>
    </source>
</evidence>
<protein>
    <recommendedName>
        <fullName evidence="2">Azaphilone pigments biosynthesis cluster protein L N-terminal domain-containing protein</fullName>
    </recommendedName>
</protein>
<dbReference type="STRING" id="109264.A0A1F7ZXA3"/>
<dbReference type="RefSeq" id="XP_022387828.1">
    <property type="nucleotide sequence ID" value="XM_022534413.1"/>
</dbReference>
<dbReference type="Proteomes" id="UP000179179">
    <property type="component" value="Unassembled WGS sequence"/>
</dbReference>
<dbReference type="GeneID" id="34450674"/>
<dbReference type="Pfam" id="PF17111">
    <property type="entry name" value="PigL_N"/>
    <property type="match status" value="1"/>
</dbReference>
<organism evidence="3 4">
    <name type="scientific">Aspergillus bombycis</name>
    <dbReference type="NCBI Taxonomy" id="109264"/>
    <lineage>
        <taxon>Eukaryota</taxon>
        <taxon>Fungi</taxon>
        <taxon>Dikarya</taxon>
        <taxon>Ascomycota</taxon>
        <taxon>Pezizomycotina</taxon>
        <taxon>Eurotiomycetes</taxon>
        <taxon>Eurotiomycetidae</taxon>
        <taxon>Eurotiales</taxon>
        <taxon>Aspergillaceae</taxon>
        <taxon>Aspergillus</taxon>
    </lineage>
</organism>
<feature type="region of interest" description="Disordered" evidence="1">
    <location>
        <begin position="196"/>
        <end position="217"/>
    </location>
</feature>
<sequence length="909" mass="103500">MANQISRGDELLAFTSSALQRSVALLNTVNRYKNPPKAVRELKEELEELNEVLEIFSDTINTNDTADFTDLIITLQRCGNACREFEESIIDYSNKVCDRKMSLQDWAKLRYIGEDIHGFRHMVAGYKSTIRIVVTHVNLRTYSVTANVMENYKELIKNATSDLKAYLKLIDKKLEAIVSVDAESLCTDVKEIKSMKEEQLSSTSQRETRQRDSRVKSSASMLWMTDEMLQDIIRCSSQGWLREAEALSQNPHLEQLNQFTNKELYGDSAKNNGSSSSDWQVEESKLDAIMLAEKATGVGNASIPTDPIHEVGDCLSDISKPPSVFSLATMPSTTFTTDTRLTADQIRTAIDELVCIFLEDAEIDYLFREAILKRDIASDRLDRNFRRLMKRFATNLKDEAQEAIDLDLANLILSRVTLVAEKIGTKFRQESSALETFPQGSPQMHGTVEVAFDLVPDIHDVSSGEENDQEKPGIDDRFARLVSHGRSFIEESAAFQKLRVEFKNFLMPTVKPILLDFSFNSKEWMIRCFWSLESLLSRIGPREESDSPYPISTRPSAVSPPREIVLFSEPIDRNTNIYTPERPSSWHISRSIGCLGLSFNINHLLWAVRISWDPQKLFSSFGLQNLNPLPQHQIVLLCQPCRQSEPHFESSTLFTWECAGVESNVDRRKVRGRISWDPAELLRSLYLRERKVPKHHKRFRWTNRYGKRLYDDYIEREPGALQALQDYLAVTTVPKKTITPSDHGQSSSRAASLYTPNVQSTQTTSPLTTADIADQSVTNSGNSESSTVLHDIEQPTKPTRPLLLLACIKRHGRPVKLHQEFVTHIADDRQLFHTLRKIYYNHRQRLESFWSLRTLHSIHFMRTSAAMAKFAPPIIPAPVSRPSTLSHPSAHLINVILFPQGNLHQSDQN</sequence>
<feature type="domain" description="Azaphilone pigments biosynthesis cluster protein L N-terminal" evidence="2">
    <location>
        <begin position="5"/>
        <end position="202"/>
    </location>
</feature>
<dbReference type="InterPro" id="IPR031348">
    <property type="entry name" value="PigL_N"/>
</dbReference>
<comment type="caution">
    <text evidence="3">The sequence shown here is derived from an EMBL/GenBank/DDBJ whole genome shotgun (WGS) entry which is preliminary data.</text>
</comment>
<dbReference type="AlphaFoldDB" id="A0A1F7ZXA3"/>
<feature type="compositionally biased region" description="Polar residues" evidence="1">
    <location>
        <begin position="738"/>
        <end position="768"/>
    </location>
</feature>
<dbReference type="EMBL" id="LYCR01000060">
    <property type="protein sequence ID" value="OGM44111.1"/>
    <property type="molecule type" value="Genomic_DNA"/>
</dbReference>
<keyword evidence="4" id="KW-1185">Reference proteome</keyword>